<sequence>MGHHTCCNQQKVKRGLWSPEEDEKLIRYITTHGYGCWSEVPEKAGLQRCGKSCRLRWINYLRPDIRRGRFTEAEEKLIISLHEIVGNRSQACYIYTVPFIVLCFCSSCRFKWAHIASHLPGRTDNEIKNYWNSWIKKKLRKPTTPSSTSPPGAELVQPGFCTADHLNAVINQSLTPKSAPETMFLAHCPLFMFDTAMGNSRECSSATTARDDLVQEVAALTSEMWNPNPNHHNQELPSLLTFASSIDSSYLPPLVDGMGNMVAMEEEEGDTNGEHFEKQGDLMSEWVESQQEYNPANLLIWDQVQGTMEGEGLPNAPSTMNALTSSFEQKFSETRLTEISKSEPLDNSQPCFDIRTECYPTAHTWVSQ</sequence>
<dbReference type="Pfam" id="PF00249">
    <property type="entry name" value="Myb_DNA-binding"/>
    <property type="match status" value="2"/>
</dbReference>
<dbReference type="InterPro" id="IPR017930">
    <property type="entry name" value="Myb_dom"/>
</dbReference>
<evidence type="ECO:0000259" key="8">
    <source>
        <dbReference type="PROSITE" id="PS51294"/>
    </source>
</evidence>
<keyword evidence="6" id="KW-0539">Nucleus</keyword>
<evidence type="ECO:0000259" key="7">
    <source>
        <dbReference type="PROSITE" id="PS50090"/>
    </source>
</evidence>
<evidence type="ECO:0000313" key="9">
    <source>
        <dbReference type="EMBL" id="CAD1820701.1"/>
    </source>
</evidence>
<keyword evidence="4" id="KW-0238">DNA-binding</keyword>
<dbReference type="PANTHER" id="PTHR47997">
    <property type="entry name" value="MYB DOMAIN PROTEIN 55"/>
    <property type="match status" value="1"/>
</dbReference>
<dbReference type="AlphaFoldDB" id="A0A6V7NPZ5"/>
<dbReference type="InterPro" id="IPR001005">
    <property type="entry name" value="SANT/Myb"/>
</dbReference>
<dbReference type="GO" id="GO:0003677">
    <property type="term" value="F:DNA binding"/>
    <property type="evidence" value="ECO:0007669"/>
    <property type="project" value="UniProtKB-KW"/>
</dbReference>
<evidence type="ECO:0000256" key="3">
    <source>
        <dbReference type="ARBA" id="ARBA00023015"/>
    </source>
</evidence>
<dbReference type="FunFam" id="1.10.10.60:FF:000185">
    <property type="entry name" value="MYB transcription factor"/>
    <property type="match status" value="1"/>
</dbReference>
<keyword evidence="2" id="KW-0677">Repeat</keyword>
<reference evidence="9" key="1">
    <citation type="submission" date="2020-07" db="EMBL/GenBank/DDBJ databases">
        <authorList>
            <person name="Lin J."/>
        </authorList>
    </citation>
    <scope>NUCLEOTIDE SEQUENCE</scope>
</reference>
<dbReference type="EMBL" id="LR862141">
    <property type="protein sequence ID" value="CAD1820701.1"/>
    <property type="molecule type" value="Genomic_DNA"/>
</dbReference>
<comment type="subcellular location">
    <subcellularLocation>
        <location evidence="1">Nucleus</location>
    </subcellularLocation>
</comment>
<dbReference type="PROSITE" id="PS51294">
    <property type="entry name" value="HTH_MYB"/>
    <property type="match status" value="2"/>
</dbReference>
<gene>
    <name evidence="9" type="ORF">CB5_LOCUS3912</name>
</gene>
<keyword evidence="3" id="KW-0805">Transcription regulation</keyword>
<evidence type="ECO:0000256" key="2">
    <source>
        <dbReference type="ARBA" id="ARBA00022737"/>
    </source>
</evidence>
<evidence type="ECO:0000256" key="1">
    <source>
        <dbReference type="ARBA" id="ARBA00004123"/>
    </source>
</evidence>
<dbReference type="PROSITE" id="PS50090">
    <property type="entry name" value="MYB_LIKE"/>
    <property type="match status" value="2"/>
</dbReference>
<evidence type="ECO:0008006" key="10">
    <source>
        <dbReference type="Google" id="ProtNLM"/>
    </source>
</evidence>
<feature type="domain" description="HTH myb-type" evidence="8">
    <location>
        <begin position="9"/>
        <end position="65"/>
    </location>
</feature>
<evidence type="ECO:0000256" key="4">
    <source>
        <dbReference type="ARBA" id="ARBA00023125"/>
    </source>
</evidence>
<dbReference type="Gene3D" id="1.10.10.60">
    <property type="entry name" value="Homeodomain-like"/>
    <property type="match status" value="2"/>
</dbReference>
<keyword evidence="5" id="KW-0804">Transcription</keyword>
<name>A0A6V7NPZ5_ANACO</name>
<dbReference type="GO" id="GO:0005634">
    <property type="term" value="C:nucleus"/>
    <property type="evidence" value="ECO:0007669"/>
    <property type="project" value="UniProtKB-SubCell"/>
</dbReference>
<dbReference type="SUPFAM" id="SSF46689">
    <property type="entry name" value="Homeodomain-like"/>
    <property type="match status" value="1"/>
</dbReference>
<dbReference type="InterPro" id="IPR051953">
    <property type="entry name" value="Plant_SW-associated_TFs"/>
</dbReference>
<proteinExistence type="predicted"/>
<evidence type="ECO:0000256" key="5">
    <source>
        <dbReference type="ARBA" id="ARBA00023163"/>
    </source>
</evidence>
<dbReference type="PANTHER" id="PTHR47997:SF31">
    <property type="entry name" value="MYB TRANSCRIPTION FACTOR"/>
    <property type="match status" value="1"/>
</dbReference>
<accession>A0A6V7NPZ5</accession>
<feature type="domain" description="Myb-like" evidence="7">
    <location>
        <begin position="9"/>
        <end position="61"/>
    </location>
</feature>
<dbReference type="SMART" id="SM00717">
    <property type="entry name" value="SANT"/>
    <property type="match status" value="2"/>
</dbReference>
<dbReference type="CDD" id="cd00167">
    <property type="entry name" value="SANT"/>
    <property type="match status" value="2"/>
</dbReference>
<feature type="domain" description="Myb-like" evidence="7">
    <location>
        <begin position="62"/>
        <end position="135"/>
    </location>
</feature>
<protein>
    <recommendedName>
        <fullName evidence="10">Transcription factor MYB86</fullName>
    </recommendedName>
</protein>
<evidence type="ECO:0000256" key="6">
    <source>
        <dbReference type="ARBA" id="ARBA00023242"/>
    </source>
</evidence>
<organism evidence="9">
    <name type="scientific">Ananas comosus var. bracteatus</name>
    <name type="common">red pineapple</name>
    <dbReference type="NCBI Taxonomy" id="296719"/>
    <lineage>
        <taxon>Eukaryota</taxon>
        <taxon>Viridiplantae</taxon>
        <taxon>Streptophyta</taxon>
        <taxon>Embryophyta</taxon>
        <taxon>Tracheophyta</taxon>
        <taxon>Spermatophyta</taxon>
        <taxon>Magnoliopsida</taxon>
        <taxon>Liliopsida</taxon>
        <taxon>Poales</taxon>
        <taxon>Bromeliaceae</taxon>
        <taxon>Bromelioideae</taxon>
        <taxon>Ananas</taxon>
    </lineage>
</organism>
<dbReference type="InterPro" id="IPR009057">
    <property type="entry name" value="Homeodomain-like_sf"/>
</dbReference>
<feature type="domain" description="HTH myb-type" evidence="8">
    <location>
        <begin position="111"/>
        <end position="139"/>
    </location>
</feature>